<comment type="caution">
    <text evidence="1">The sequence shown here is derived from an EMBL/GenBank/DDBJ whole genome shotgun (WGS) entry which is preliminary data.</text>
</comment>
<evidence type="ECO:0000313" key="2">
    <source>
        <dbReference type="Proteomes" id="UP000499080"/>
    </source>
</evidence>
<protein>
    <submittedName>
        <fullName evidence="1">Uncharacterized protein</fullName>
    </submittedName>
</protein>
<name>A0A4Y2E766_ARAVE</name>
<dbReference type="AlphaFoldDB" id="A0A4Y2E766"/>
<evidence type="ECO:0000313" key="1">
    <source>
        <dbReference type="EMBL" id="GBM24587.1"/>
    </source>
</evidence>
<sequence length="89" mass="10448">MFVQSPHQFIFERRTVKERLQLIFNMKQDDPAEQQTVSFSAFKYDLLEKPDIEDLERSVVLMKPSLELEPTTFCNASVISFTSRSTAWE</sequence>
<proteinExistence type="predicted"/>
<reference evidence="1 2" key="1">
    <citation type="journal article" date="2019" name="Sci. Rep.">
        <title>Orb-weaving spider Araneus ventricosus genome elucidates the spidroin gene catalogue.</title>
        <authorList>
            <person name="Kono N."/>
            <person name="Nakamura H."/>
            <person name="Ohtoshi R."/>
            <person name="Moran D.A.P."/>
            <person name="Shinohara A."/>
            <person name="Yoshida Y."/>
            <person name="Fujiwara M."/>
            <person name="Mori M."/>
            <person name="Tomita M."/>
            <person name="Arakawa K."/>
        </authorList>
    </citation>
    <scope>NUCLEOTIDE SEQUENCE [LARGE SCALE GENOMIC DNA]</scope>
</reference>
<organism evidence="1 2">
    <name type="scientific">Araneus ventricosus</name>
    <name type="common">Orbweaver spider</name>
    <name type="synonym">Epeira ventricosa</name>
    <dbReference type="NCBI Taxonomy" id="182803"/>
    <lineage>
        <taxon>Eukaryota</taxon>
        <taxon>Metazoa</taxon>
        <taxon>Ecdysozoa</taxon>
        <taxon>Arthropoda</taxon>
        <taxon>Chelicerata</taxon>
        <taxon>Arachnida</taxon>
        <taxon>Araneae</taxon>
        <taxon>Araneomorphae</taxon>
        <taxon>Entelegynae</taxon>
        <taxon>Araneoidea</taxon>
        <taxon>Araneidae</taxon>
        <taxon>Araneus</taxon>
    </lineage>
</organism>
<keyword evidence="2" id="KW-1185">Reference proteome</keyword>
<dbReference type="Proteomes" id="UP000499080">
    <property type="component" value="Unassembled WGS sequence"/>
</dbReference>
<gene>
    <name evidence="1" type="ORF">AVEN_157849_1</name>
</gene>
<accession>A0A4Y2E766</accession>
<dbReference type="EMBL" id="BGPR01000522">
    <property type="protein sequence ID" value="GBM24587.1"/>
    <property type="molecule type" value="Genomic_DNA"/>
</dbReference>